<evidence type="ECO:0000313" key="1">
    <source>
        <dbReference type="EMBL" id="MFB9993531.1"/>
    </source>
</evidence>
<dbReference type="Proteomes" id="UP001589733">
    <property type="component" value="Unassembled WGS sequence"/>
</dbReference>
<sequence length="331" mass="36786">MGGHLFHFPRLARANYLLREEQVRAVLHDLLPTTSAGPQWFIPLYHADKPDFGDLDVLVSRDALTAPFLAEFRGRLGITHTRYVKGIESHDFGGFQVDLMATPPAELRTRFEFMSWGDLGNILGRMMRPLGLKWGESGLLYVYRRPDEAHYLRTCTVSLHLDDVLRAAGLDAAHWHAGFADEADMFGWAAGASRFSPRPYLAPEGDFGRRLLERPGLQRFADYLEGAGWVAPAQREPNQPPEVLLSLFPDSGLAAFLHAETAAAERDQVRRGKFSGRLVMALRPELSGKTLGAFMQALTASPDFWVWVDGATPAEIQDRILAAPLPLNSPA</sequence>
<accession>A0ABV6B508</accession>
<organism evidence="1 2">
    <name type="scientific">Deinococcus oregonensis</name>
    <dbReference type="NCBI Taxonomy" id="1805970"/>
    <lineage>
        <taxon>Bacteria</taxon>
        <taxon>Thermotogati</taxon>
        <taxon>Deinococcota</taxon>
        <taxon>Deinococci</taxon>
        <taxon>Deinococcales</taxon>
        <taxon>Deinococcaceae</taxon>
        <taxon>Deinococcus</taxon>
    </lineage>
</organism>
<name>A0ABV6B508_9DEIO</name>
<protein>
    <recommendedName>
        <fullName evidence="3">DUF4123 domain-containing protein</fullName>
    </recommendedName>
</protein>
<gene>
    <name evidence="1" type="ORF">ACFFLM_16310</name>
</gene>
<reference evidence="1 2" key="1">
    <citation type="submission" date="2024-09" db="EMBL/GenBank/DDBJ databases">
        <authorList>
            <person name="Sun Q."/>
            <person name="Mori K."/>
        </authorList>
    </citation>
    <scope>NUCLEOTIDE SEQUENCE [LARGE SCALE GENOMIC DNA]</scope>
    <source>
        <strain evidence="1 2">JCM 13503</strain>
    </source>
</reference>
<dbReference type="EMBL" id="JBHLYR010000051">
    <property type="protein sequence ID" value="MFB9993531.1"/>
    <property type="molecule type" value="Genomic_DNA"/>
</dbReference>
<dbReference type="RefSeq" id="WP_380012545.1">
    <property type="nucleotide sequence ID" value="NZ_JBHLYR010000051.1"/>
</dbReference>
<comment type="caution">
    <text evidence="1">The sequence shown here is derived from an EMBL/GenBank/DDBJ whole genome shotgun (WGS) entry which is preliminary data.</text>
</comment>
<evidence type="ECO:0000313" key="2">
    <source>
        <dbReference type="Proteomes" id="UP001589733"/>
    </source>
</evidence>
<keyword evidence="2" id="KW-1185">Reference proteome</keyword>
<proteinExistence type="predicted"/>
<evidence type="ECO:0008006" key="3">
    <source>
        <dbReference type="Google" id="ProtNLM"/>
    </source>
</evidence>